<feature type="transmembrane region" description="Helical" evidence="5">
    <location>
        <begin position="65"/>
        <end position="88"/>
    </location>
</feature>
<evidence type="ECO:0000313" key="7">
    <source>
        <dbReference type="Proteomes" id="UP000502677"/>
    </source>
</evidence>
<keyword evidence="2 5" id="KW-0812">Transmembrane</keyword>
<dbReference type="Proteomes" id="UP000502677">
    <property type="component" value="Chromosome"/>
</dbReference>
<keyword evidence="7" id="KW-1185">Reference proteome</keyword>
<evidence type="ECO:0000313" key="6">
    <source>
        <dbReference type="EMBL" id="QIK61951.1"/>
    </source>
</evidence>
<protein>
    <submittedName>
        <fullName evidence="6">Uncharacterized protein</fullName>
    </submittedName>
</protein>
<comment type="subcellular location">
    <subcellularLocation>
        <location evidence="1">Membrane</location>
    </subcellularLocation>
</comment>
<dbReference type="InterPro" id="IPR051423">
    <property type="entry name" value="CD225/Dispanin"/>
</dbReference>
<evidence type="ECO:0000256" key="1">
    <source>
        <dbReference type="ARBA" id="ARBA00004370"/>
    </source>
</evidence>
<dbReference type="GO" id="GO:0016020">
    <property type="term" value="C:membrane"/>
    <property type="evidence" value="ECO:0007669"/>
    <property type="project" value="UniProtKB-SubCell"/>
</dbReference>
<dbReference type="RefSeq" id="WP_166287646.1">
    <property type="nucleotide sequence ID" value="NZ_CP049863.1"/>
</dbReference>
<dbReference type="KEGG" id="lvi:G7068_01060"/>
<feature type="transmembrane region" description="Helical" evidence="5">
    <location>
        <begin position="20"/>
        <end position="38"/>
    </location>
</feature>
<keyword evidence="4 5" id="KW-0472">Membrane</keyword>
<dbReference type="EMBL" id="CP049863">
    <property type="protein sequence ID" value="QIK61951.1"/>
    <property type="molecule type" value="Genomic_DNA"/>
</dbReference>
<dbReference type="PANTHER" id="PTHR14948">
    <property type="entry name" value="NG5"/>
    <property type="match status" value="1"/>
</dbReference>
<proteinExistence type="predicted"/>
<dbReference type="InterPro" id="IPR007593">
    <property type="entry name" value="CD225/Dispanin_fam"/>
</dbReference>
<keyword evidence="3 5" id="KW-1133">Transmembrane helix</keyword>
<dbReference type="PANTHER" id="PTHR14948:SF25">
    <property type="entry name" value="DUF4190 DOMAIN-CONTAINING PROTEIN"/>
    <property type="match status" value="1"/>
</dbReference>
<gene>
    <name evidence="6" type="ORF">G7068_01060</name>
</gene>
<organism evidence="6 7">
    <name type="scientific">Leucobacter viscericola</name>
    <dbReference type="NCBI Taxonomy" id="2714935"/>
    <lineage>
        <taxon>Bacteria</taxon>
        <taxon>Bacillati</taxon>
        <taxon>Actinomycetota</taxon>
        <taxon>Actinomycetes</taxon>
        <taxon>Micrococcales</taxon>
        <taxon>Microbacteriaceae</taxon>
        <taxon>Leucobacter</taxon>
    </lineage>
</organism>
<evidence type="ECO:0000256" key="2">
    <source>
        <dbReference type="ARBA" id="ARBA00022692"/>
    </source>
</evidence>
<accession>A0A6G7XC52</accession>
<evidence type="ECO:0000256" key="4">
    <source>
        <dbReference type="ARBA" id="ARBA00023136"/>
    </source>
</evidence>
<evidence type="ECO:0000256" key="3">
    <source>
        <dbReference type="ARBA" id="ARBA00022989"/>
    </source>
</evidence>
<dbReference type="Pfam" id="PF04505">
    <property type="entry name" value="CD225"/>
    <property type="match status" value="1"/>
</dbReference>
<name>A0A6G7XC52_9MICO</name>
<sequence>MSQPQQPSIVDQGTPRRDYRVMSIIAIILCWPLGLVALMKSIRARREYAAADPAARSSASAAKGWSIAAFIAAGILVILSAVLIAFGINALSKADPMPEAGTPPASTSKTEFCQQLVEVLDPITAVASDKDSTVGDVIKAIDAAEPAADSVDPPSEMNDDWDVVMDTFNQMNEKLKTVPATTNFAEYESSHPELDGSETMQESFDRISDYCTY</sequence>
<reference evidence="6 7" key="1">
    <citation type="submission" date="2020-03" db="EMBL/GenBank/DDBJ databases">
        <title>Leucobacter sp. nov., isolated from beetles.</title>
        <authorList>
            <person name="Hyun D.-W."/>
            <person name="Bae J.-W."/>
        </authorList>
    </citation>
    <scope>NUCLEOTIDE SEQUENCE [LARGE SCALE GENOMIC DNA]</scope>
    <source>
        <strain evidence="6 7">HDW9C</strain>
    </source>
</reference>
<evidence type="ECO:0000256" key="5">
    <source>
        <dbReference type="SAM" id="Phobius"/>
    </source>
</evidence>
<dbReference type="AlphaFoldDB" id="A0A6G7XC52"/>